<evidence type="ECO:0000313" key="2">
    <source>
        <dbReference type="Proteomes" id="UP000286931"/>
    </source>
</evidence>
<dbReference type="RefSeq" id="WP_126641655.1">
    <property type="nucleotide sequence ID" value="NZ_BIFH01000035.1"/>
</dbReference>
<gene>
    <name evidence="1" type="ORF">EHYA_07612</name>
</gene>
<keyword evidence="2" id="KW-1185">Reference proteome</keyword>
<evidence type="ECO:0000313" key="1">
    <source>
        <dbReference type="EMBL" id="GCD99890.1"/>
    </source>
</evidence>
<organism evidence="1 2">
    <name type="scientific">Embleya hyalina</name>
    <dbReference type="NCBI Taxonomy" id="516124"/>
    <lineage>
        <taxon>Bacteria</taxon>
        <taxon>Bacillati</taxon>
        <taxon>Actinomycetota</taxon>
        <taxon>Actinomycetes</taxon>
        <taxon>Kitasatosporales</taxon>
        <taxon>Streptomycetaceae</taxon>
        <taxon>Embleya</taxon>
    </lineage>
</organism>
<comment type="caution">
    <text evidence="1">The sequence shown here is derived from an EMBL/GenBank/DDBJ whole genome shotgun (WGS) entry which is preliminary data.</text>
</comment>
<dbReference type="Proteomes" id="UP000286931">
    <property type="component" value="Unassembled WGS sequence"/>
</dbReference>
<name>A0A401YZA5_9ACTN</name>
<sequence>MSRTKRIKRIAAAMPIVQQLTDYTRDVHKGAAIWDRESLTLWLATPFSQHRDAEALERSNFEVISERLSEEHPETIQALHFGHWAYGWYDRIYVRRDDALALRSVQQWIDQLADYGVADDVHYSETEWEMNHPSDTECYAQEDCECPVRELERKIDAHECITLFREAIEDGSASPSNDYAWDCPYCYEWDQNHVEAGEREEAIRAGEIRLMYRALESAGQMRLPL</sequence>
<proteinExistence type="predicted"/>
<dbReference type="AlphaFoldDB" id="A0A401YZA5"/>
<dbReference type="OrthoDB" id="9530697at2"/>
<dbReference type="EMBL" id="BIFH01000035">
    <property type="protein sequence ID" value="GCD99890.1"/>
    <property type="molecule type" value="Genomic_DNA"/>
</dbReference>
<reference evidence="1 2" key="1">
    <citation type="submission" date="2018-12" db="EMBL/GenBank/DDBJ databases">
        <title>Draft genome sequence of Embleya hyalina NBRC 13850T.</title>
        <authorList>
            <person name="Komaki H."/>
            <person name="Hosoyama A."/>
            <person name="Kimura A."/>
            <person name="Ichikawa N."/>
            <person name="Tamura T."/>
        </authorList>
    </citation>
    <scope>NUCLEOTIDE SEQUENCE [LARGE SCALE GENOMIC DNA]</scope>
    <source>
        <strain evidence="1 2">NBRC 13850</strain>
    </source>
</reference>
<protein>
    <submittedName>
        <fullName evidence="1">Uncharacterized protein</fullName>
    </submittedName>
</protein>
<accession>A0A401YZA5</accession>